<proteinExistence type="predicted"/>
<dbReference type="InterPro" id="IPR012373">
    <property type="entry name" value="Ferrdict_sens_TM"/>
</dbReference>
<keyword evidence="1" id="KW-1133">Transmembrane helix</keyword>
<keyword evidence="5" id="KW-1185">Reference proteome</keyword>
<dbReference type="Gene3D" id="2.60.120.1440">
    <property type="match status" value="1"/>
</dbReference>
<dbReference type="InterPro" id="IPR032508">
    <property type="entry name" value="FecR_C"/>
</dbReference>
<accession>A0ABV2T2I5</accession>
<dbReference type="Pfam" id="PF16344">
    <property type="entry name" value="FecR_C"/>
    <property type="match status" value="1"/>
</dbReference>
<evidence type="ECO:0000256" key="1">
    <source>
        <dbReference type="SAM" id="Phobius"/>
    </source>
</evidence>
<feature type="transmembrane region" description="Helical" evidence="1">
    <location>
        <begin position="81"/>
        <end position="101"/>
    </location>
</feature>
<dbReference type="Gene3D" id="3.55.50.30">
    <property type="match status" value="1"/>
</dbReference>
<dbReference type="PANTHER" id="PTHR30273:SF2">
    <property type="entry name" value="PROTEIN FECR"/>
    <property type="match status" value="1"/>
</dbReference>
<comment type="caution">
    <text evidence="4">The sequence shown here is derived from an EMBL/GenBank/DDBJ whole genome shotgun (WGS) entry which is preliminary data.</text>
</comment>
<dbReference type="InterPro" id="IPR006860">
    <property type="entry name" value="FecR"/>
</dbReference>
<organism evidence="4 5">
    <name type="scientific">Chitinophaga defluvii</name>
    <dbReference type="NCBI Taxonomy" id="3163343"/>
    <lineage>
        <taxon>Bacteria</taxon>
        <taxon>Pseudomonadati</taxon>
        <taxon>Bacteroidota</taxon>
        <taxon>Chitinophagia</taxon>
        <taxon>Chitinophagales</taxon>
        <taxon>Chitinophagaceae</taxon>
        <taxon>Chitinophaga</taxon>
    </lineage>
</organism>
<keyword evidence="1" id="KW-0472">Membrane</keyword>
<dbReference type="EMBL" id="JBEXAC010000001">
    <property type="protein sequence ID" value="MET6996334.1"/>
    <property type="molecule type" value="Genomic_DNA"/>
</dbReference>
<feature type="domain" description="Protein FecR C-terminal" evidence="3">
    <location>
        <begin position="320"/>
        <end position="388"/>
    </location>
</feature>
<dbReference type="RefSeq" id="WP_354658980.1">
    <property type="nucleotide sequence ID" value="NZ_JBEXAC010000001.1"/>
</dbReference>
<dbReference type="Proteomes" id="UP001549749">
    <property type="component" value="Unassembled WGS sequence"/>
</dbReference>
<reference evidence="4 5" key="1">
    <citation type="submission" date="2024-06" db="EMBL/GenBank/DDBJ databases">
        <title>Chitinophaga defluvii sp. nov., isolated from municipal sewage.</title>
        <authorList>
            <person name="Zhang L."/>
        </authorList>
    </citation>
    <scope>NUCLEOTIDE SEQUENCE [LARGE SCALE GENOMIC DNA]</scope>
    <source>
        <strain evidence="4 5">H8</strain>
    </source>
</reference>
<evidence type="ECO:0000259" key="2">
    <source>
        <dbReference type="Pfam" id="PF04773"/>
    </source>
</evidence>
<evidence type="ECO:0000259" key="3">
    <source>
        <dbReference type="Pfam" id="PF16344"/>
    </source>
</evidence>
<protein>
    <submittedName>
        <fullName evidence="4">FecR domain-containing protein</fullName>
    </submittedName>
</protein>
<evidence type="ECO:0000313" key="5">
    <source>
        <dbReference type="Proteomes" id="UP001549749"/>
    </source>
</evidence>
<keyword evidence="1" id="KW-0812">Transmembrane</keyword>
<dbReference type="Pfam" id="PF04773">
    <property type="entry name" value="FecR"/>
    <property type="match status" value="1"/>
</dbReference>
<sequence length="390" mass="42872">MQIPEHLKKAVDNYLAGIATPLEKQQVNDWFRSFNDDEVEIPSEVPDQWLKLREDMRAGIEASIQRQEPLAKPARVRLLSVYRWVAAAGIALLVCGSYFYFSQRSPSVDAAKISGNTHLQLNDVPPGGSKAVLTLADGSTIVLDSAKNGTLIRQGTVDISKPEDGQLAYNTGAPGAKEVLYNIIATPRGGEYALQLADGSKVWINAASSLRFPTAFNGDERRVELTGEAYFEVAGDPGKPFKVIVNGIEVAVLGTHFNINAYTDESSIRTTLVEGAVKVTGEHQSLLLSPGQQAQVDKAGEMTLIKKANLDVATAWKNGRFEFEDNSITSVMQQIQRWYNVAVVYDGKIPDIRFSGAISRQENVSKVLSMLELTHLVRFRMENNTIHIIP</sequence>
<evidence type="ECO:0000313" key="4">
    <source>
        <dbReference type="EMBL" id="MET6996334.1"/>
    </source>
</evidence>
<gene>
    <name evidence="4" type="ORF">ABR189_03105</name>
</gene>
<name>A0ABV2T2I5_9BACT</name>
<feature type="domain" description="FecR protein" evidence="2">
    <location>
        <begin position="184"/>
        <end position="278"/>
    </location>
</feature>
<dbReference type="PANTHER" id="PTHR30273">
    <property type="entry name" value="PERIPLASMIC SIGNAL SENSOR AND SIGMA FACTOR ACTIVATOR FECR-RELATED"/>
    <property type="match status" value="1"/>
</dbReference>